<gene>
    <name evidence="1" type="ordered locus">HFX_1498</name>
</gene>
<dbReference type="AlphaFoldDB" id="I3R4P6"/>
<evidence type="ECO:0000313" key="1">
    <source>
        <dbReference type="EMBL" id="AFK19206.1"/>
    </source>
</evidence>
<accession>I3R4P6</accession>
<dbReference type="EMBL" id="CP001868">
    <property type="protein sequence ID" value="AFK19206.1"/>
    <property type="molecule type" value="Genomic_DNA"/>
</dbReference>
<dbReference type="Proteomes" id="UP000006469">
    <property type="component" value="Chromosome"/>
</dbReference>
<reference evidence="1 2" key="1">
    <citation type="journal article" date="2012" name="J. Bacteriol.">
        <title>Complete genome sequence of the metabolically versatile halophilic archaeon Haloferax mediterranei, a poly(3-hydroxybutyrate-co-3-hydroxyvalerate) producer.</title>
        <authorList>
            <person name="Han J."/>
            <person name="Zhang F."/>
            <person name="Hou J."/>
            <person name="Liu X."/>
            <person name="Li M."/>
            <person name="Liu H."/>
            <person name="Cai L."/>
            <person name="Zhang B."/>
            <person name="Chen Y."/>
            <person name="Zhou J."/>
            <person name="Hu S."/>
            <person name="Xiang H."/>
        </authorList>
    </citation>
    <scope>NUCLEOTIDE SEQUENCE [LARGE SCALE GENOMIC DNA]</scope>
    <source>
        <strain evidence="2">ATCC 33500 / DSM 1411 / JCM 8866 / NBRC 14739 / NCIMB 2177 / R-4</strain>
    </source>
</reference>
<sequence length="62" mass="6976">MTNDDNQIAGVEKLSNDINNITPTAPTTAYVRFCARISVRRSRRVDGEILPSIYDIKTEYTA</sequence>
<evidence type="ECO:0000313" key="2">
    <source>
        <dbReference type="Proteomes" id="UP000006469"/>
    </source>
</evidence>
<dbReference type="HOGENOM" id="CLU_2893148_0_0_2"/>
<name>I3R4P6_HALMT</name>
<dbReference type="KEGG" id="hme:HFX_1498"/>
<organism evidence="1 2">
    <name type="scientific">Haloferax mediterranei (strain ATCC 33500 / DSM 1411 / JCM 8866 / NBRC 14739 / NCIMB 2177 / R-4)</name>
    <name type="common">Halobacterium mediterranei</name>
    <dbReference type="NCBI Taxonomy" id="523841"/>
    <lineage>
        <taxon>Archaea</taxon>
        <taxon>Methanobacteriati</taxon>
        <taxon>Methanobacteriota</taxon>
        <taxon>Stenosarchaea group</taxon>
        <taxon>Halobacteria</taxon>
        <taxon>Halobacteriales</taxon>
        <taxon>Haloferacaceae</taxon>
        <taxon>Haloferax</taxon>
    </lineage>
</organism>
<proteinExistence type="predicted"/>
<protein>
    <submittedName>
        <fullName evidence="1">Uncharacterized protein</fullName>
    </submittedName>
</protein>